<dbReference type="Proteomes" id="UP001231518">
    <property type="component" value="Chromosome 6"/>
</dbReference>
<dbReference type="InterPro" id="IPR013815">
    <property type="entry name" value="ATP_grasp_subdomain_1"/>
</dbReference>
<dbReference type="Gene3D" id="3.30.470.20">
    <property type="entry name" value="ATP-grasp fold, B domain"/>
    <property type="match status" value="1"/>
</dbReference>
<name>A0AAD8DZG6_MYTSE</name>
<evidence type="ECO:0000256" key="2">
    <source>
        <dbReference type="ARBA" id="ARBA00022553"/>
    </source>
</evidence>
<feature type="region of interest" description="Disordered" evidence="6">
    <location>
        <begin position="128"/>
        <end position="215"/>
    </location>
</feature>
<dbReference type="Gene3D" id="3.40.50.20">
    <property type="match status" value="1"/>
</dbReference>
<evidence type="ECO:0000256" key="6">
    <source>
        <dbReference type="SAM" id="MobiDB-lite"/>
    </source>
</evidence>
<feature type="compositionally biased region" description="Pro residues" evidence="6">
    <location>
        <begin position="607"/>
        <end position="623"/>
    </location>
</feature>
<dbReference type="FunFam" id="3.40.50.20:FF:000008">
    <property type="entry name" value="Synapsin III"/>
    <property type="match status" value="1"/>
</dbReference>
<keyword evidence="5" id="KW-0067">ATP-binding</keyword>
<dbReference type="PANTHER" id="PTHR10841:SF17">
    <property type="entry name" value="SYNAPSIN"/>
    <property type="match status" value="1"/>
</dbReference>
<feature type="compositionally biased region" description="Pro residues" evidence="6">
    <location>
        <begin position="584"/>
        <end position="597"/>
    </location>
</feature>
<evidence type="ECO:0000256" key="1">
    <source>
        <dbReference type="ARBA" id="ARBA00008243"/>
    </source>
</evidence>
<dbReference type="InterPro" id="IPR020898">
    <property type="entry name" value="Synapsin_ATP-bd_dom"/>
</dbReference>
<dbReference type="AlphaFoldDB" id="A0AAD8DZG6"/>
<gene>
    <name evidence="8" type="ORF">PYW07_015368</name>
</gene>
<evidence type="ECO:0000313" key="9">
    <source>
        <dbReference type="Proteomes" id="UP001231518"/>
    </source>
</evidence>
<keyword evidence="9" id="KW-1185">Reference proteome</keyword>
<evidence type="ECO:0000256" key="5">
    <source>
        <dbReference type="PROSITE-ProRule" id="PRU00409"/>
    </source>
</evidence>
<dbReference type="FunFam" id="3.30.470.20:FF:000059">
    <property type="entry name" value="Synapsin-3"/>
    <property type="match status" value="1"/>
</dbReference>
<reference evidence="8" key="1">
    <citation type="submission" date="2023-03" db="EMBL/GenBank/DDBJ databases">
        <title>Chromosome-level genomes of two armyworms, Mythimna separata and Mythimna loreyi, provide insights into the biosynthesis and reception of sex pheromones.</title>
        <authorList>
            <person name="Zhao H."/>
        </authorList>
    </citation>
    <scope>NUCLEOTIDE SEQUENCE</scope>
    <source>
        <strain evidence="8">BeijingLab</strain>
        <tissue evidence="8">Pupa</tissue>
    </source>
</reference>
<keyword evidence="2" id="KW-0597">Phosphoprotein</keyword>
<feature type="region of interest" description="Disordered" evidence="6">
    <location>
        <begin position="556"/>
        <end position="683"/>
    </location>
</feature>
<sequence>MQSQHEGKDGAGVAEGPLPPKINTWCGVRRPADFHQCFRRHPYCPHFIELHAQPVLYKRIPRIIGLIPIICSSSPASQAVHLAVSIPLTLLTSATLASRYPRRRQNRPFRNSFTTNVNYLKRRFSSGDLQSECDEGEVDPYTGRPATTSQPKPQNQRPTSQATGGSITSASGPPPAPSASVAAAANSGGDLSLNLRGGSRGTSAPSSPAKSRESLLQRVQSLTGAARDQGANLLGSVTSVASVGRGYNRDRCVTLLVVDDQNTDWSKYFRGRRLPGEWDIRVEQAEFRELTVTASSDGANVSMAVYRSGTKVTRCFKPDFVLVRQNVRDAGADHRALLLGFKFGGVPSINSLNSIYHFQDRPWVFGHLLQLQRRLGRENFPLIEQTYYHNHTDMVTAPKFPVVIKIGHAHSGVAKVKVDTVADFQDIAGVVAMLGTYCTVEPYIDAKYDIHIQKIGTNYKAFMRKSISGNWKTNQGSAMLEAIGMNDRYKMWIDEVSEIFGGLEVCALELVVGKDGREHIIELNDSATSFMGDSQEEDRRHLAELVLQRMQAVCRPGITKTQSRSSVSGSSAAGSPTEERAPPVGAPGPPSVPPPAPLASATSIDRPLPPIPAEPTQPPPPPLTRRDSQASQSSTVSSASAAPSTTSSTAPTAAAPPAGSTPGRGGFARQGSLSAALTEDAEDTMKNLRKTFAGIFGDM</sequence>
<dbReference type="PROSITE" id="PS50975">
    <property type="entry name" value="ATP_GRASP"/>
    <property type="match status" value="1"/>
</dbReference>
<dbReference type="InterPro" id="IPR011761">
    <property type="entry name" value="ATP-grasp"/>
</dbReference>
<dbReference type="PANTHER" id="PTHR10841">
    <property type="entry name" value="SYNAPSIN"/>
    <property type="match status" value="1"/>
</dbReference>
<dbReference type="EMBL" id="JARGEI010000004">
    <property type="protein sequence ID" value="KAJ8732769.1"/>
    <property type="molecule type" value="Genomic_DNA"/>
</dbReference>
<dbReference type="SUPFAM" id="SSF52440">
    <property type="entry name" value="PreATP-grasp domain"/>
    <property type="match status" value="1"/>
</dbReference>
<evidence type="ECO:0000259" key="7">
    <source>
        <dbReference type="PROSITE" id="PS50975"/>
    </source>
</evidence>
<evidence type="ECO:0000256" key="3">
    <source>
        <dbReference type="ARBA" id="ARBA00023018"/>
    </source>
</evidence>
<dbReference type="GO" id="GO:0030672">
    <property type="term" value="C:synaptic vesicle membrane"/>
    <property type="evidence" value="ECO:0007669"/>
    <property type="project" value="TreeGrafter"/>
</dbReference>
<dbReference type="GO" id="GO:0007269">
    <property type="term" value="P:neurotransmitter secretion"/>
    <property type="evidence" value="ECO:0007669"/>
    <property type="project" value="InterPro"/>
</dbReference>
<feature type="compositionally biased region" description="Low complexity" evidence="6">
    <location>
        <begin position="178"/>
        <end position="189"/>
    </location>
</feature>
<dbReference type="InterPro" id="IPR020897">
    <property type="entry name" value="Synapsin_pre-ATP-grasp_dom"/>
</dbReference>
<dbReference type="Pfam" id="PF02750">
    <property type="entry name" value="Synapsin_C"/>
    <property type="match status" value="1"/>
</dbReference>
<comment type="caution">
    <text evidence="8">The sequence shown here is derived from an EMBL/GenBank/DDBJ whole genome shotgun (WGS) entry which is preliminary data.</text>
</comment>
<keyword evidence="5" id="KW-0547">Nucleotide-binding</keyword>
<feature type="compositionally biased region" description="Low complexity" evidence="6">
    <location>
        <begin position="563"/>
        <end position="575"/>
    </location>
</feature>
<dbReference type="GO" id="GO:0046872">
    <property type="term" value="F:metal ion binding"/>
    <property type="evidence" value="ECO:0007669"/>
    <property type="project" value="InterPro"/>
</dbReference>
<accession>A0AAD8DZG6</accession>
<dbReference type="InterPro" id="IPR016185">
    <property type="entry name" value="PreATP-grasp_dom_sf"/>
</dbReference>
<protein>
    <recommendedName>
        <fullName evidence="7">ATP-grasp domain-containing protein</fullName>
    </recommendedName>
</protein>
<dbReference type="Pfam" id="PF02078">
    <property type="entry name" value="Synapsin"/>
    <property type="match status" value="1"/>
</dbReference>
<comment type="similarity">
    <text evidence="1">Belongs to the synapsin family.</text>
</comment>
<comment type="subcellular location">
    <subcellularLocation>
        <location evidence="4">Synapse</location>
    </subcellularLocation>
</comment>
<dbReference type="FunFam" id="3.30.1490.20:FF:000008">
    <property type="entry name" value="Synapsin I"/>
    <property type="match status" value="1"/>
</dbReference>
<dbReference type="InterPro" id="IPR001359">
    <property type="entry name" value="Synapsin"/>
</dbReference>
<keyword evidence="3" id="KW-0770">Synapse</keyword>
<evidence type="ECO:0000313" key="8">
    <source>
        <dbReference type="EMBL" id="KAJ8732769.1"/>
    </source>
</evidence>
<dbReference type="PRINTS" id="PR01368">
    <property type="entry name" value="SYNAPSIN"/>
</dbReference>
<dbReference type="Gene3D" id="3.30.1490.20">
    <property type="entry name" value="ATP-grasp fold, A domain"/>
    <property type="match status" value="1"/>
</dbReference>
<proteinExistence type="inferred from homology"/>
<dbReference type="GO" id="GO:0005524">
    <property type="term" value="F:ATP binding"/>
    <property type="evidence" value="ECO:0007669"/>
    <property type="project" value="UniProtKB-UniRule"/>
</dbReference>
<evidence type="ECO:0000256" key="4">
    <source>
        <dbReference type="ARBA" id="ARBA00034103"/>
    </source>
</evidence>
<feature type="compositionally biased region" description="Polar residues" evidence="6">
    <location>
        <begin position="145"/>
        <end position="158"/>
    </location>
</feature>
<dbReference type="SUPFAM" id="SSF56059">
    <property type="entry name" value="Glutathione synthetase ATP-binding domain-like"/>
    <property type="match status" value="1"/>
</dbReference>
<feature type="compositionally biased region" description="Low complexity" evidence="6">
    <location>
        <begin position="159"/>
        <end position="171"/>
    </location>
</feature>
<organism evidence="8 9">
    <name type="scientific">Mythimna separata</name>
    <name type="common">Oriental armyworm</name>
    <name type="synonym">Pseudaletia separata</name>
    <dbReference type="NCBI Taxonomy" id="271217"/>
    <lineage>
        <taxon>Eukaryota</taxon>
        <taxon>Metazoa</taxon>
        <taxon>Ecdysozoa</taxon>
        <taxon>Arthropoda</taxon>
        <taxon>Hexapoda</taxon>
        <taxon>Insecta</taxon>
        <taxon>Pterygota</taxon>
        <taxon>Neoptera</taxon>
        <taxon>Endopterygota</taxon>
        <taxon>Lepidoptera</taxon>
        <taxon>Glossata</taxon>
        <taxon>Ditrysia</taxon>
        <taxon>Noctuoidea</taxon>
        <taxon>Noctuidae</taxon>
        <taxon>Noctuinae</taxon>
        <taxon>Hadenini</taxon>
        <taxon>Mythimna</taxon>
    </lineage>
</organism>
<feature type="compositionally biased region" description="Low complexity" evidence="6">
    <location>
        <begin position="629"/>
        <end position="661"/>
    </location>
</feature>
<feature type="domain" description="ATP-grasp" evidence="7">
    <location>
        <begin position="372"/>
        <end position="551"/>
    </location>
</feature>